<dbReference type="Proteomes" id="UP000821837">
    <property type="component" value="Chromosome 10"/>
</dbReference>
<dbReference type="AlphaFoldDB" id="A0A9D4QFL4"/>
<dbReference type="OMA" id="NAFHFPE"/>
<organism evidence="2 3">
    <name type="scientific">Rhipicephalus sanguineus</name>
    <name type="common">Brown dog tick</name>
    <name type="synonym">Ixodes sanguineus</name>
    <dbReference type="NCBI Taxonomy" id="34632"/>
    <lineage>
        <taxon>Eukaryota</taxon>
        <taxon>Metazoa</taxon>
        <taxon>Ecdysozoa</taxon>
        <taxon>Arthropoda</taxon>
        <taxon>Chelicerata</taxon>
        <taxon>Arachnida</taxon>
        <taxon>Acari</taxon>
        <taxon>Parasitiformes</taxon>
        <taxon>Ixodida</taxon>
        <taxon>Ixodoidea</taxon>
        <taxon>Ixodidae</taxon>
        <taxon>Rhipicephalinae</taxon>
        <taxon>Rhipicephalus</taxon>
        <taxon>Rhipicephalus</taxon>
    </lineage>
</organism>
<dbReference type="Gene3D" id="3.80.10.10">
    <property type="entry name" value="Ribonuclease Inhibitor"/>
    <property type="match status" value="1"/>
</dbReference>
<reference evidence="2" key="1">
    <citation type="journal article" date="2020" name="Cell">
        <title>Large-Scale Comparative Analyses of Tick Genomes Elucidate Their Genetic Diversity and Vector Capacities.</title>
        <authorList>
            <consortium name="Tick Genome and Microbiome Consortium (TIGMIC)"/>
            <person name="Jia N."/>
            <person name="Wang J."/>
            <person name="Shi W."/>
            <person name="Du L."/>
            <person name="Sun Y."/>
            <person name="Zhan W."/>
            <person name="Jiang J.F."/>
            <person name="Wang Q."/>
            <person name="Zhang B."/>
            <person name="Ji P."/>
            <person name="Bell-Sakyi L."/>
            <person name="Cui X.M."/>
            <person name="Yuan T.T."/>
            <person name="Jiang B.G."/>
            <person name="Yang W.F."/>
            <person name="Lam T.T."/>
            <person name="Chang Q.C."/>
            <person name="Ding S.J."/>
            <person name="Wang X.J."/>
            <person name="Zhu J.G."/>
            <person name="Ruan X.D."/>
            <person name="Zhao L."/>
            <person name="Wei J.T."/>
            <person name="Ye R.Z."/>
            <person name="Que T.C."/>
            <person name="Du C.H."/>
            <person name="Zhou Y.H."/>
            <person name="Cheng J.X."/>
            <person name="Dai P.F."/>
            <person name="Guo W.B."/>
            <person name="Han X.H."/>
            <person name="Huang E.J."/>
            <person name="Li L.F."/>
            <person name="Wei W."/>
            <person name="Gao Y.C."/>
            <person name="Liu J.Z."/>
            <person name="Shao H.Z."/>
            <person name="Wang X."/>
            <person name="Wang C.C."/>
            <person name="Yang T.C."/>
            <person name="Huo Q.B."/>
            <person name="Li W."/>
            <person name="Chen H.Y."/>
            <person name="Chen S.E."/>
            <person name="Zhou L.G."/>
            <person name="Ni X.B."/>
            <person name="Tian J.H."/>
            <person name="Sheng Y."/>
            <person name="Liu T."/>
            <person name="Pan Y.S."/>
            <person name="Xia L.Y."/>
            <person name="Li J."/>
            <person name="Zhao F."/>
            <person name="Cao W.C."/>
        </authorList>
    </citation>
    <scope>NUCLEOTIDE SEQUENCE</scope>
    <source>
        <strain evidence="2">Rsan-2018</strain>
    </source>
</reference>
<feature type="domain" description="F-box" evidence="1">
    <location>
        <begin position="26"/>
        <end position="73"/>
    </location>
</feature>
<dbReference type="PROSITE" id="PS50181">
    <property type="entry name" value="FBOX"/>
    <property type="match status" value="1"/>
</dbReference>
<evidence type="ECO:0000259" key="1">
    <source>
        <dbReference type="PROSITE" id="PS50181"/>
    </source>
</evidence>
<comment type="caution">
    <text evidence="2">The sequence shown here is derived from an EMBL/GenBank/DDBJ whole genome shotgun (WGS) entry which is preliminary data.</text>
</comment>
<dbReference type="EMBL" id="JABSTV010001246">
    <property type="protein sequence ID" value="KAH7976249.1"/>
    <property type="molecule type" value="Genomic_DNA"/>
</dbReference>
<accession>A0A9D4QFL4</accession>
<evidence type="ECO:0000313" key="2">
    <source>
        <dbReference type="EMBL" id="KAH7976249.1"/>
    </source>
</evidence>
<dbReference type="InterPro" id="IPR032675">
    <property type="entry name" value="LRR_dom_sf"/>
</dbReference>
<protein>
    <recommendedName>
        <fullName evidence="1">F-box domain-containing protein</fullName>
    </recommendedName>
</protein>
<dbReference type="SUPFAM" id="SSF52047">
    <property type="entry name" value="RNI-like"/>
    <property type="match status" value="1"/>
</dbReference>
<sequence>MNVCSCRPQQQPSQRLPKPGAWASKNSDFGCLPREVWLRVLEYLDAESRLNVGDIGPNFKALAVDNEQLLQTVRCDAHCDAASLKWLLALGRWAHVRRLCLNNCIVARPSELLECVFMCEHLTELRCVRCPLDVKALFSTKSLPVLQRLDWTLHCDYQLRRYFEAARVGRFSFALSERLYDMYVEVESAEHPSFEFLAFMLGRSSRMRRLHVHVMLDARRTSVQQCATLALSLLSASLCKFVFTTDEQVTSMCRRTENVPRRPLDLEHDVLVCGNISMHYKGGFSSCIWLDDIVQSGPGNQEQIVLVVDDIAAAHKLDFAAASYTWAKLKALTLVSTIAQARDVPGSPRLCDGIATLLHACGNITELNLNAFHFPEGTSFSSLPQSLGRLRALSVSPCFFMGDRFCLTSLASACSRLQELDVQMNYVGIYKGECGPCRYGSFSLRPNECRTTGKLISLQRLTFSCTAQLNWFAFVNACDVVELRLCGSEFGLCSNLALGVLLTGNCRLYSLLLEDNGLRLDDDLLLRELAKAPNLRYLCLLSNVTLSFEVVEASAGTLVRTLPALEALHVHFRNKFSARLDRMSWIRRGFVHRYEPRSYKATANSSCVLCSTSTFIGLAKPRYRYLGGL</sequence>
<proteinExistence type="predicted"/>
<keyword evidence="3" id="KW-1185">Reference proteome</keyword>
<dbReference type="VEuPathDB" id="VectorBase:RSAN_054774"/>
<reference evidence="2" key="2">
    <citation type="submission" date="2021-09" db="EMBL/GenBank/DDBJ databases">
        <authorList>
            <person name="Jia N."/>
            <person name="Wang J."/>
            <person name="Shi W."/>
            <person name="Du L."/>
            <person name="Sun Y."/>
            <person name="Zhan W."/>
            <person name="Jiang J."/>
            <person name="Wang Q."/>
            <person name="Zhang B."/>
            <person name="Ji P."/>
            <person name="Sakyi L.B."/>
            <person name="Cui X."/>
            <person name="Yuan T."/>
            <person name="Jiang B."/>
            <person name="Yang W."/>
            <person name="Lam T.T.-Y."/>
            <person name="Chang Q."/>
            <person name="Ding S."/>
            <person name="Wang X."/>
            <person name="Zhu J."/>
            <person name="Ruan X."/>
            <person name="Zhao L."/>
            <person name="Wei J."/>
            <person name="Que T."/>
            <person name="Du C."/>
            <person name="Cheng J."/>
            <person name="Dai P."/>
            <person name="Han X."/>
            <person name="Huang E."/>
            <person name="Gao Y."/>
            <person name="Liu J."/>
            <person name="Shao H."/>
            <person name="Ye R."/>
            <person name="Li L."/>
            <person name="Wei W."/>
            <person name="Wang X."/>
            <person name="Wang C."/>
            <person name="Huo Q."/>
            <person name="Li W."/>
            <person name="Guo W."/>
            <person name="Chen H."/>
            <person name="Chen S."/>
            <person name="Zhou L."/>
            <person name="Zhou L."/>
            <person name="Ni X."/>
            <person name="Tian J."/>
            <person name="Zhou Y."/>
            <person name="Sheng Y."/>
            <person name="Liu T."/>
            <person name="Pan Y."/>
            <person name="Xia L."/>
            <person name="Li J."/>
            <person name="Zhao F."/>
            <person name="Cao W."/>
        </authorList>
    </citation>
    <scope>NUCLEOTIDE SEQUENCE</scope>
    <source>
        <strain evidence="2">Rsan-2018</strain>
        <tissue evidence="2">Larvae</tissue>
    </source>
</reference>
<evidence type="ECO:0000313" key="3">
    <source>
        <dbReference type="Proteomes" id="UP000821837"/>
    </source>
</evidence>
<name>A0A9D4QFL4_RHISA</name>
<dbReference type="InterPro" id="IPR001810">
    <property type="entry name" value="F-box_dom"/>
</dbReference>
<gene>
    <name evidence="2" type="ORF">HPB52_010380</name>
</gene>